<gene>
    <name evidence="2" type="primary">LOC110760919</name>
</gene>
<dbReference type="AlphaFoldDB" id="A0A6P5SZ18"/>
<dbReference type="GeneID" id="110760919"/>
<name>A0A6P5SZ18_PRUAV</name>
<evidence type="ECO:0000313" key="2">
    <source>
        <dbReference type="RefSeq" id="XP_021818961.1"/>
    </source>
</evidence>
<proteinExistence type="predicted"/>
<organism evidence="1 2">
    <name type="scientific">Prunus avium</name>
    <name type="common">Cherry</name>
    <name type="synonym">Cerasus avium</name>
    <dbReference type="NCBI Taxonomy" id="42229"/>
    <lineage>
        <taxon>Eukaryota</taxon>
        <taxon>Viridiplantae</taxon>
        <taxon>Streptophyta</taxon>
        <taxon>Embryophyta</taxon>
        <taxon>Tracheophyta</taxon>
        <taxon>Spermatophyta</taxon>
        <taxon>Magnoliopsida</taxon>
        <taxon>eudicotyledons</taxon>
        <taxon>Gunneridae</taxon>
        <taxon>Pentapetalae</taxon>
        <taxon>rosids</taxon>
        <taxon>fabids</taxon>
        <taxon>Rosales</taxon>
        <taxon>Rosaceae</taxon>
        <taxon>Amygdaloideae</taxon>
        <taxon>Amygdaleae</taxon>
        <taxon>Prunus</taxon>
    </lineage>
</organism>
<dbReference type="KEGG" id="pavi:110760919"/>
<dbReference type="Proteomes" id="UP000515124">
    <property type="component" value="Unplaced"/>
</dbReference>
<keyword evidence="1" id="KW-1185">Reference proteome</keyword>
<dbReference type="RefSeq" id="XP_021818961.1">
    <property type="nucleotide sequence ID" value="XM_021963269.1"/>
</dbReference>
<protein>
    <submittedName>
        <fullName evidence="2">Uncharacterized protein LOC110760919 isoform X1</fullName>
    </submittedName>
</protein>
<sequence>MARKSGVLIRQLFGNCSNPCAGLLHHRRKLLSNSIQTLTPNTIPSTTEPSLFACKLPLSSPNLHFVRRSDSGLLFSSPPKVVIISQVDDYKRAVKEVEDGLLPAVFYFIRHDRSPMWSVASEKLHNLRKQFPHVTLYKVISIPVFDTQEILMSFLPDFQPTFHFYRNGGKVAKVGEVELQYAFAKFYRYVVPIETTQPTSSFGMGERRGQQLVIRAKKDENDIGVVRGWKVGRAEELSQRRGVVTLSEQRGGLVDAVESGTAPSLHEVMQAVESLPGGQLGSCLWWFAKGLFAYKPEKRVMFSNVQGLYFKVDWLLHEMAEE</sequence>
<accession>A0A6P5SZ18</accession>
<reference evidence="2" key="1">
    <citation type="submission" date="2025-08" db="UniProtKB">
        <authorList>
            <consortium name="RefSeq"/>
        </authorList>
    </citation>
    <scope>IDENTIFICATION</scope>
</reference>
<evidence type="ECO:0000313" key="1">
    <source>
        <dbReference type="Proteomes" id="UP000515124"/>
    </source>
</evidence>